<keyword evidence="3" id="KW-1185">Reference proteome</keyword>
<dbReference type="PROSITE" id="PS51746">
    <property type="entry name" value="PPM_2"/>
    <property type="match status" value="1"/>
</dbReference>
<dbReference type="Proteomes" id="UP001165190">
    <property type="component" value="Unassembled WGS sequence"/>
</dbReference>
<organism evidence="2 3">
    <name type="scientific">Hibiscus trionum</name>
    <name type="common">Flower of an hour</name>
    <dbReference type="NCBI Taxonomy" id="183268"/>
    <lineage>
        <taxon>Eukaryota</taxon>
        <taxon>Viridiplantae</taxon>
        <taxon>Streptophyta</taxon>
        <taxon>Embryophyta</taxon>
        <taxon>Tracheophyta</taxon>
        <taxon>Spermatophyta</taxon>
        <taxon>Magnoliopsida</taxon>
        <taxon>eudicotyledons</taxon>
        <taxon>Gunneridae</taxon>
        <taxon>Pentapetalae</taxon>
        <taxon>rosids</taxon>
        <taxon>malvids</taxon>
        <taxon>Malvales</taxon>
        <taxon>Malvaceae</taxon>
        <taxon>Malvoideae</taxon>
        <taxon>Hibiscus</taxon>
    </lineage>
</organism>
<protein>
    <recommendedName>
        <fullName evidence="1">PPM-type phosphatase domain-containing protein</fullName>
    </recommendedName>
</protein>
<dbReference type="InterPro" id="IPR015655">
    <property type="entry name" value="PP2C"/>
</dbReference>
<dbReference type="EMBL" id="BSYR01000054">
    <property type="protein sequence ID" value="GMJ09189.1"/>
    <property type="molecule type" value="Genomic_DNA"/>
</dbReference>
<accession>A0A9W7MNW3</accession>
<dbReference type="Gene3D" id="3.60.40.10">
    <property type="entry name" value="PPM-type phosphatase domain"/>
    <property type="match status" value="1"/>
</dbReference>
<comment type="caution">
    <text evidence="2">The sequence shown here is derived from an EMBL/GenBank/DDBJ whole genome shotgun (WGS) entry which is preliminary data.</text>
</comment>
<dbReference type="SUPFAM" id="SSF81606">
    <property type="entry name" value="PP2C-like"/>
    <property type="match status" value="1"/>
</dbReference>
<dbReference type="InterPro" id="IPR036457">
    <property type="entry name" value="PPM-type-like_dom_sf"/>
</dbReference>
<gene>
    <name evidence="2" type="ORF">HRI_004588100</name>
</gene>
<dbReference type="PANTHER" id="PTHR47992">
    <property type="entry name" value="PROTEIN PHOSPHATASE"/>
    <property type="match status" value="1"/>
</dbReference>
<name>A0A9W7MNW3_HIBTR</name>
<proteinExistence type="predicted"/>
<feature type="domain" description="PPM-type phosphatase" evidence="1">
    <location>
        <begin position="1"/>
        <end position="97"/>
    </location>
</feature>
<evidence type="ECO:0000259" key="1">
    <source>
        <dbReference type="PROSITE" id="PS51746"/>
    </source>
</evidence>
<dbReference type="Pfam" id="PF00481">
    <property type="entry name" value="PP2C"/>
    <property type="match status" value="1"/>
</dbReference>
<dbReference type="InterPro" id="IPR001932">
    <property type="entry name" value="PPM-type_phosphatase-like_dom"/>
</dbReference>
<dbReference type="AlphaFoldDB" id="A0A9W7MNW3"/>
<dbReference type="OrthoDB" id="10264738at2759"/>
<reference evidence="2" key="1">
    <citation type="submission" date="2023-05" db="EMBL/GenBank/DDBJ databases">
        <title>Genome and transcriptome analyses reveal genes involved in the formation of fine ridges on petal epidermal cells in Hibiscus trionum.</title>
        <authorList>
            <person name="Koshimizu S."/>
            <person name="Masuda S."/>
            <person name="Ishii T."/>
            <person name="Shirasu K."/>
            <person name="Hoshino A."/>
            <person name="Arita M."/>
        </authorList>
    </citation>
    <scope>NUCLEOTIDE SEQUENCE</scope>
    <source>
        <strain evidence="2">Hamamatsu line</strain>
    </source>
</reference>
<evidence type="ECO:0000313" key="2">
    <source>
        <dbReference type="EMBL" id="GMJ09189.1"/>
    </source>
</evidence>
<evidence type="ECO:0000313" key="3">
    <source>
        <dbReference type="Proteomes" id="UP001165190"/>
    </source>
</evidence>
<sequence>MYPGTAFTRSVSDSTAETIGVVAVPEIKVVRLTPNHLFFVVASDGVFEFLPSQTSVNMAATYTDLRDASAAIAGESYKLWLENENRTNDITIIIVQIKGLSSSSAGSTDSGVDCRPIVMRPVKESLNMCIISQSETYGSVRSDFSDAHQSCQHSVSMNRSVAIVVPSPMQQRASKSDVG</sequence>
<dbReference type="GO" id="GO:0004722">
    <property type="term" value="F:protein serine/threonine phosphatase activity"/>
    <property type="evidence" value="ECO:0007669"/>
    <property type="project" value="InterPro"/>
</dbReference>